<gene>
    <name evidence="3" type="ORF">SBA5_290017</name>
</gene>
<evidence type="ECO:0000313" key="3">
    <source>
        <dbReference type="EMBL" id="SPE20163.1"/>
    </source>
</evidence>
<dbReference type="EMBL" id="OKRB01000085">
    <property type="protein sequence ID" value="SPE20163.1"/>
    <property type="molecule type" value="Genomic_DNA"/>
</dbReference>
<protein>
    <submittedName>
        <fullName evidence="3">Uncharacterized protein</fullName>
    </submittedName>
</protein>
<keyword evidence="1" id="KW-0812">Transmembrane</keyword>
<evidence type="ECO:0000256" key="1">
    <source>
        <dbReference type="SAM" id="Phobius"/>
    </source>
</evidence>
<feature type="chain" id="PRO_5014621255" evidence="2">
    <location>
        <begin position="24"/>
        <end position="137"/>
    </location>
</feature>
<accession>A0A2N9LAJ7</accession>
<organism evidence="3 4">
    <name type="scientific">Candidatus Sulfuritelmatomonas gaucii</name>
    <dbReference type="NCBI Taxonomy" id="2043161"/>
    <lineage>
        <taxon>Bacteria</taxon>
        <taxon>Pseudomonadati</taxon>
        <taxon>Acidobacteriota</taxon>
        <taxon>Terriglobia</taxon>
        <taxon>Terriglobales</taxon>
        <taxon>Acidobacteriaceae</taxon>
        <taxon>Candidatus Sulfuritelmatomonas</taxon>
    </lineage>
</organism>
<keyword evidence="2" id="KW-0732">Signal</keyword>
<dbReference type="AlphaFoldDB" id="A0A2N9LAJ7"/>
<dbReference type="Proteomes" id="UP000239735">
    <property type="component" value="Unassembled WGS sequence"/>
</dbReference>
<evidence type="ECO:0000256" key="2">
    <source>
        <dbReference type="SAM" id="SignalP"/>
    </source>
</evidence>
<feature type="signal peptide" evidence="2">
    <location>
        <begin position="1"/>
        <end position="23"/>
    </location>
</feature>
<dbReference type="OrthoDB" id="9896472at2"/>
<name>A0A2N9LAJ7_9BACT</name>
<keyword evidence="1" id="KW-0472">Membrane</keyword>
<feature type="transmembrane region" description="Helical" evidence="1">
    <location>
        <begin position="119"/>
        <end position="136"/>
    </location>
</feature>
<dbReference type="NCBIfam" id="NF033919">
    <property type="entry name" value="PA2779_fam"/>
    <property type="match status" value="1"/>
</dbReference>
<reference evidence="4" key="1">
    <citation type="submission" date="2018-02" db="EMBL/GenBank/DDBJ databases">
        <authorList>
            <person name="Hausmann B."/>
        </authorList>
    </citation>
    <scope>NUCLEOTIDE SEQUENCE [LARGE SCALE GENOMIC DNA]</scope>
    <source>
        <strain evidence="4">Peat soil MAG SbA5</strain>
    </source>
</reference>
<dbReference type="InterPro" id="IPR046735">
    <property type="entry name" value="PA2779-like"/>
</dbReference>
<evidence type="ECO:0000313" key="4">
    <source>
        <dbReference type="Proteomes" id="UP000239735"/>
    </source>
</evidence>
<sequence length="137" mass="14902">MMRSAQWQFARIFLAALSIAAFAVPKNVIAQDSQHLVSPSDPQKATVDASQSRQQNIDTLNSFFSSDQAQKAFQSAHMNPQQVKKAVAGLSDQELAQLASRAQKAQNDFAAGNMSNYDLLIILICIAALILIIVAVR</sequence>
<proteinExistence type="predicted"/>
<keyword evidence="1" id="KW-1133">Transmembrane helix</keyword>